<feature type="compositionally biased region" description="Basic and acidic residues" evidence="1">
    <location>
        <begin position="18"/>
        <end position="38"/>
    </location>
</feature>
<gene>
    <name evidence="2" type="ORF">MtrunA17_Chr4g0076911</name>
</gene>
<evidence type="ECO:0000256" key="1">
    <source>
        <dbReference type="SAM" id="MobiDB-lite"/>
    </source>
</evidence>
<accession>A0A396IHS8</accession>
<protein>
    <submittedName>
        <fullName evidence="2">Uncharacterized protein</fullName>
    </submittedName>
</protein>
<reference evidence="3" key="1">
    <citation type="journal article" date="2018" name="Nat. Plants">
        <title>Whole-genome landscape of Medicago truncatula symbiotic genes.</title>
        <authorList>
            <person name="Pecrix Y."/>
            <person name="Staton S.E."/>
            <person name="Sallet E."/>
            <person name="Lelandais-Briere C."/>
            <person name="Moreau S."/>
            <person name="Carrere S."/>
            <person name="Blein T."/>
            <person name="Jardinaud M.F."/>
            <person name="Latrasse D."/>
            <person name="Zouine M."/>
            <person name="Zahm M."/>
            <person name="Kreplak J."/>
            <person name="Mayjonade B."/>
            <person name="Satge C."/>
            <person name="Perez M."/>
            <person name="Cauet S."/>
            <person name="Marande W."/>
            <person name="Chantry-Darmon C."/>
            <person name="Lopez-Roques C."/>
            <person name="Bouchez O."/>
            <person name="Berard A."/>
            <person name="Debelle F."/>
            <person name="Munos S."/>
            <person name="Bendahmane A."/>
            <person name="Berges H."/>
            <person name="Niebel A."/>
            <person name="Buitink J."/>
            <person name="Frugier F."/>
            <person name="Benhamed M."/>
            <person name="Crespi M."/>
            <person name="Gouzy J."/>
            <person name="Gamas P."/>
        </authorList>
    </citation>
    <scope>NUCLEOTIDE SEQUENCE [LARGE SCALE GENOMIC DNA]</scope>
    <source>
        <strain evidence="3">cv. Jemalong A17</strain>
    </source>
</reference>
<name>A0A396IHS8_MEDTR</name>
<proteinExistence type="predicted"/>
<dbReference type="AlphaFoldDB" id="A0A396IHS8"/>
<organism evidence="2 3">
    <name type="scientific">Medicago truncatula</name>
    <name type="common">Barrel medic</name>
    <name type="synonym">Medicago tribuloides</name>
    <dbReference type="NCBI Taxonomy" id="3880"/>
    <lineage>
        <taxon>Eukaryota</taxon>
        <taxon>Viridiplantae</taxon>
        <taxon>Streptophyta</taxon>
        <taxon>Embryophyta</taxon>
        <taxon>Tracheophyta</taxon>
        <taxon>Spermatophyta</taxon>
        <taxon>Magnoliopsida</taxon>
        <taxon>eudicotyledons</taxon>
        <taxon>Gunneridae</taxon>
        <taxon>Pentapetalae</taxon>
        <taxon>rosids</taxon>
        <taxon>fabids</taxon>
        <taxon>Fabales</taxon>
        <taxon>Fabaceae</taxon>
        <taxon>Papilionoideae</taxon>
        <taxon>50 kb inversion clade</taxon>
        <taxon>NPAAA clade</taxon>
        <taxon>Hologalegina</taxon>
        <taxon>IRL clade</taxon>
        <taxon>Trifolieae</taxon>
        <taxon>Medicago</taxon>
    </lineage>
</organism>
<sequence length="42" mass="4915">MTQLQKEKQSVNNQIENENQKLDSLGERTDNTDIRNIDDLIL</sequence>
<comment type="caution">
    <text evidence="2">The sequence shown here is derived from an EMBL/GenBank/DDBJ whole genome shotgun (WGS) entry which is preliminary data.</text>
</comment>
<evidence type="ECO:0000313" key="2">
    <source>
        <dbReference type="EMBL" id="RHN65159.1"/>
    </source>
</evidence>
<feature type="region of interest" description="Disordered" evidence="1">
    <location>
        <begin position="1"/>
        <end position="38"/>
    </location>
</feature>
<dbReference type="Proteomes" id="UP000265566">
    <property type="component" value="Chromosome 4"/>
</dbReference>
<evidence type="ECO:0000313" key="3">
    <source>
        <dbReference type="Proteomes" id="UP000265566"/>
    </source>
</evidence>
<dbReference type="Gramene" id="rna28065">
    <property type="protein sequence ID" value="RHN65159.1"/>
    <property type="gene ID" value="gene28065"/>
</dbReference>
<dbReference type="EMBL" id="PSQE01000004">
    <property type="protein sequence ID" value="RHN65159.1"/>
    <property type="molecule type" value="Genomic_DNA"/>
</dbReference>